<evidence type="ECO:0000313" key="2">
    <source>
        <dbReference type="Proteomes" id="UP001605036"/>
    </source>
</evidence>
<dbReference type="AlphaFoldDB" id="A0ABD1YNZ4"/>
<accession>A0ABD1YNZ4</accession>
<dbReference type="Proteomes" id="UP001605036">
    <property type="component" value="Unassembled WGS sequence"/>
</dbReference>
<organism evidence="1 2">
    <name type="scientific">Riccia fluitans</name>
    <dbReference type="NCBI Taxonomy" id="41844"/>
    <lineage>
        <taxon>Eukaryota</taxon>
        <taxon>Viridiplantae</taxon>
        <taxon>Streptophyta</taxon>
        <taxon>Embryophyta</taxon>
        <taxon>Marchantiophyta</taxon>
        <taxon>Marchantiopsida</taxon>
        <taxon>Marchantiidae</taxon>
        <taxon>Marchantiales</taxon>
        <taxon>Ricciaceae</taxon>
        <taxon>Riccia</taxon>
    </lineage>
</organism>
<dbReference type="EMBL" id="JBHFFA010000004">
    <property type="protein sequence ID" value="KAL2631147.1"/>
    <property type="molecule type" value="Genomic_DNA"/>
</dbReference>
<reference evidence="1 2" key="1">
    <citation type="submission" date="2024-09" db="EMBL/GenBank/DDBJ databases">
        <title>Chromosome-scale assembly of Riccia fluitans.</title>
        <authorList>
            <person name="Paukszto L."/>
            <person name="Sawicki J."/>
            <person name="Karawczyk K."/>
            <person name="Piernik-Szablinska J."/>
            <person name="Szczecinska M."/>
            <person name="Mazdziarz M."/>
        </authorList>
    </citation>
    <scope>NUCLEOTIDE SEQUENCE [LARGE SCALE GENOMIC DNA]</scope>
    <source>
        <strain evidence="1">Rf_01</strain>
        <tissue evidence="1">Aerial parts of the thallus</tissue>
    </source>
</reference>
<protein>
    <submittedName>
        <fullName evidence="1">Uncharacterized protein</fullName>
    </submittedName>
</protein>
<keyword evidence="2" id="KW-1185">Reference proteome</keyword>
<gene>
    <name evidence="1" type="ORF">R1flu_015833</name>
</gene>
<name>A0ABD1YNZ4_9MARC</name>
<comment type="caution">
    <text evidence="1">The sequence shown here is derived from an EMBL/GenBank/DDBJ whole genome shotgun (WGS) entry which is preliminary data.</text>
</comment>
<sequence length="88" mass="9479">MEHCELSSRWTAINAIEASHPQAEGSLTKVVLCSGLAAFSAAAHGVKADRAYRGASVKNCRWVVSQVREDSRSLVAFATLHVVAFHGR</sequence>
<evidence type="ECO:0000313" key="1">
    <source>
        <dbReference type="EMBL" id="KAL2631147.1"/>
    </source>
</evidence>
<proteinExistence type="predicted"/>